<organism evidence="2 3">
    <name type="scientific">Novymonas esmeraldas</name>
    <dbReference type="NCBI Taxonomy" id="1808958"/>
    <lineage>
        <taxon>Eukaryota</taxon>
        <taxon>Discoba</taxon>
        <taxon>Euglenozoa</taxon>
        <taxon>Kinetoplastea</taxon>
        <taxon>Metakinetoplastina</taxon>
        <taxon>Trypanosomatida</taxon>
        <taxon>Trypanosomatidae</taxon>
        <taxon>Novymonas</taxon>
    </lineage>
</organism>
<dbReference type="AlphaFoldDB" id="A0AAW0ENB1"/>
<evidence type="ECO:0000256" key="1">
    <source>
        <dbReference type="SAM" id="MobiDB-lite"/>
    </source>
</evidence>
<dbReference type="Proteomes" id="UP001430356">
    <property type="component" value="Unassembled WGS sequence"/>
</dbReference>
<accession>A0AAW0ENB1</accession>
<keyword evidence="3" id="KW-1185">Reference proteome</keyword>
<sequence>MTDGTLDDWRDVLENVGVPLLPPRCRLAHYNATLMSEAAGMAQVAGGAAHHHTQDEPTVYRTLYKKRRHGGADLLEGGAYAAPVYGPDGVQTAVVDLSDTEAYIVRLSAQIEQLREEERAVGAAVMRELRDGVGRARQQGFRYLNPEVSRIKADINSFLRERVIRGRGAGVGGYRGGGAADGNAAHLSGGESSKDSKKKTVRPDGERAAAARGDSNAPRAARLLQ</sequence>
<feature type="region of interest" description="Disordered" evidence="1">
    <location>
        <begin position="175"/>
        <end position="225"/>
    </location>
</feature>
<name>A0AAW0ENB1_9TRYP</name>
<feature type="compositionally biased region" description="Low complexity" evidence="1">
    <location>
        <begin position="181"/>
        <end position="191"/>
    </location>
</feature>
<evidence type="ECO:0000313" key="2">
    <source>
        <dbReference type="EMBL" id="KAK7195151.1"/>
    </source>
</evidence>
<comment type="caution">
    <text evidence="2">The sequence shown here is derived from an EMBL/GenBank/DDBJ whole genome shotgun (WGS) entry which is preliminary data.</text>
</comment>
<reference evidence="2 3" key="1">
    <citation type="journal article" date="2021" name="MBio">
        <title>A New Model Trypanosomatid, Novymonas esmeraldas: Genomic Perception of Its 'Candidatus Pandoraea novymonadis' Endosymbiont.</title>
        <authorList>
            <person name="Zakharova A."/>
            <person name="Saura A."/>
            <person name="Butenko A."/>
            <person name="Podesvova L."/>
            <person name="Warmusova S."/>
            <person name="Kostygov A.Y."/>
            <person name="Nenarokova A."/>
            <person name="Lukes J."/>
            <person name="Opperdoes F.R."/>
            <person name="Yurchenko V."/>
        </authorList>
    </citation>
    <scope>NUCLEOTIDE SEQUENCE [LARGE SCALE GENOMIC DNA]</scope>
    <source>
        <strain evidence="2 3">E262AT.01</strain>
    </source>
</reference>
<evidence type="ECO:0000313" key="3">
    <source>
        <dbReference type="Proteomes" id="UP001430356"/>
    </source>
</evidence>
<proteinExistence type="predicted"/>
<dbReference type="EMBL" id="JAECZO010000048">
    <property type="protein sequence ID" value="KAK7195151.1"/>
    <property type="molecule type" value="Genomic_DNA"/>
</dbReference>
<gene>
    <name evidence="2" type="ORF">NESM_000439400</name>
</gene>
<protein>
    <submittedName>
        <fullName evidence="2">Uncharacterized protein</fullName>
    </submittedName>
</protein>